<protein>
    <recommendedName>
        <fullName evidence="5">Lipopolysaccharide assembly protein A domain-containing protein</fullName>
    </recommendedName>
</protein>
<proteinExistence type="predicted"/>
<feature type="transmembrane region" description="Helical" evidence="2">
    <location>
        <begin position="45"/>
        <end position="70"/>
    </location>
</feature>
<keyword evidence="4" id="KW-1185">Reference proteome</keyword>
<evidence type="ECO:0008006" key="5">
    <source>
        <dbReference type="Google" id="ProtNLM"/>
    </source>
</evidence>
<organism evidence="3 4">
    <name type="scientific">Actinacidiphila acididurans</name>
    <dbReference type="NCBI Taxonomy" id="2784346"/>
    <lineage>
        <taxon>Bacteria</taxon>
        <taxon>Bacillati</taxon>
        <taxon>Actinomycetota</taxon>
        <taxon>Actinomycetes</taxon>
        <taxon>Kitasatosporales</taxon>
        <taxon>Streptomycetaceae</taxon>
        <taxon>Actinacidiphila</taxon>
    </lineage>
</organism>
<evidence type="ECO:0000256" key="1">
    <source>
        <dbReference type="SAM" id="MobiDB-lite"/>
    </source>
</evidence>
<name>A0ABS2TJZ0_9ACTN</name>
<keyword evidence="2" id="KW-0812">Transmembrane</keyword>
<dbReference type="Proteomes" id="UP000749040">
    <property type="component" value="Unassembled WGS sequence"/>
</dbReference>
<evidence type="ECO:0000313" key="4">
    <source>
        <dbReference type="Proteomes" id="UP000749040"/>
    </source>
</evidence>
<dbReference type="RefSeq" id="WP_205355519.1">
    <property type="nucleotide sequence ID" value="NZ_JADKYB010000002.1"/>
</dbReference>
<gene>
    <name evidence="3" type="ORF">ITX44_03680</name>
</gene>
<evidence type="ECO:0000313" key="3">
    <source>
        <dbReference type="EMBL" id="MBM9503644.1"/>
    </source>
</evidence>
<feature type="compositionally biased region" description="Basic residues" evidence="1">
    <location>
        <begin position="167"/>
        <end position="178"/>
    </location>
</feature>
<keyword evidence="2" id="KW-1133">Transmembrane helix</keyword>
<dbReference type="EMBL" id="JADKYB010000002">
    <property type="protein sequence ID" value="MBM9503644.1"/>
    <property type="molecule type" value="Genomic_DNA"/>
</dbReference>
<sequence>MLILGLLLLAGTAVFTGIVIGDNRTGLPDHNVTVFGQHIATMNSLETFCAGIALALIFAFGLLLVAAGSAHHRRRTLKIRAARKDAAQAARERDELAARLNAGDPYATTGDPYASDAAPTVAEPAPYTADRSADTNRAPDADSVPEPARESEPSTGSTRAVTVPERSHRRHARHLFGH</sequence>
<keyword evidence="2" id="KW-0472">Membrane</keyword>
<accession>A0ABS2TJZ0</accession>
<evidence type="ECO:0000256" key="2">
    <source>
        <dbReference type="SAM" id="Phobius"/>
    </source>
</evidence>
<feature type="region of interest" description="Disordered" evidence="1">
    <location>
        <begin position="90"/>
        <end position="178"/>
    </location>
</feature>
<reference evidence="3 4" key="1">
    <citation type="submission" date="2021-01" db="EMBL/GenBank/DDBJ databases">
        <title>Streptomyces acididurans sp. nov., isolated from a peat swamp forest soil.</title>
        <authorList>
            <person name="Chantavorakit T."/>
            <person name="Duangmal K."/>
        </authorList>
    </citation>
    <scope>NUCLEOTIDE SEQUENCE [LARGE SCALE GENOMIC DNA]</scope>
    <source>
        <strain evidence="3 4">KK5PA1</strain>
    </source>
</reference>
<comment type="caution">
    <text evidence="3">The sequence shown here is derived from an EMBL/GenBank/DDBJ whole genome shotgun (WGS) entry which is preliminary data.</text>
</comment>
<feature type="compositionally biased region" description="Basic and acidic residues" evidence="1">
    <location>
        <begin position="131"/>
        <end position="140"/>
    </location>
</feature>